<protein>
    <submittedName>
        <fullName evidence="10">Protein ANTAGONIST OF LIKE HETEROCHROMATIN PROTEIN 1-like</fullName>
    </submittedName>
</protein>
<evidence type="ECO:0000313" key="10">
    <source>
        <dbReference type="RefSeq" id="XP_025410720.1"/>
    </source>
</evidence>
<dbReference type="Pfam" id="PF13359">
    <property type="entry name" value="DDE_Tnp_4"/>
    <property type="match status" value="1"/>
</dbReference>
<sequence>MSDSEDIAVAAAAIIIGVVSSQQVRHRRPRRFWVRPSLVRGRKKYSTDEFMKDLLLDEVDELNLEYRCDFGFQNFFRMNNSDFENILSMIAPKIIKKDTSFRKAIPVSQRLAVTLRFLASGDSYTSLGYLLKISKQAISYIVPEVCDALIVALQNYVKVPRSAEEWERVAKLFNDKWNYPNCVGAIDGKHINIQAPEHSGTEFFNYKGFFSIVLLAVVDANYNFIYTNVGCQGRISDGGVLNGTFFKKCLDDNKMHLPPSRPLPQLSLPIPYVFVGDEAFQLTPTVMKPFSGIHNKRTTKRIFNYRLSRARRVSENAFGIMSSSFRIFRRPILLDPGVATKVTLAAIYLHNYLRNSGSRNVYCSVGMLDSEFPNSGEVVPGIWRRDPSTSQINNLPTVPKRSCIEAQTVREEFAKYFISAQGELHFQYDK</sequence>
<feature type="domain" description="DDE Tnp4" evidence="8">
    <location>
        <begin position="186"/>
        <end position="351"/>
    </location>
</feature>
<dbReference type="GO" id="GO:0004518">
    <property type="term" value="F:nuclease activity"/>
    <property type="evidence" value="ECO:0007669"/>
    <property type="project" value="UniProtKB-KW"/>
</dbReference>
<dbReference type="PANTHER" id="PTHR22930:SF258">
    <property type="entry name" value="PROTEIN ALP1-LIKE ISOFORM X1"/>
    <property type="match status" value="1"/>
</dbReference>
<comment type="subcellular location">
    <subcellularLocation>
        <location evidence="2">Nucleus</location>
    </subcellularLocation>
</comment>
<organism evidence="9 10">
    <name type="scientific">Sipha flava</name>
    <name type="common">yellow sugarcane aphid</name>
    <dbReference type="NCBI Taxonomy" id="143950"/>
    <lineage>
        <taxon>Eukaryota</taxon>
        <taxon>Metazoa</taxon>
        <taxon>Ecdysozoa</taxon>
        <taxon>Arthropoda</taxon>
        <taxon>Hexapoda</taxon>
        <taxon>Insecta</taxon>
        <taxon>Pterygota</taxon>
        <taxon>Neoptera</taxon>
        <taxon>Paraneoptera</taxon>
        <taxon>Hemiptera</taxon>
        <taxon>Sternorrhyncha</taxon>
        <taxon>Aphidomorpha</taxon>
        <taxon>Aphidoidea</taxon>
        <taxon>Aphididae</taxon>
        <taxon>Sipha</taxon>
    </lineage>
</organism>
<keyword evidence="6" id="KW-0378">Hydrolase</keyword>
<dbReference type="RefSeq" id="XP_025410720.1">
    <property type="nucleotide sequence ID" value="XM_025554935.1"/>
</dbReference>
<dbReference type="InterPro" id="IPR027806">
    <property type="entry name" value="HARBI1_dom"/>
</dbReference>
<accession>A0A8B8FK59</accession>
<keyword evidence="5" id="KW-0479">Metal-binding</keyword>
<evidence type="ECO:0000256" key="7">
    <source>
        <dbReference type="ARBA" id="ARBA00023242"/>
    </source>
</evidence>
<evidence type="ECO:0000256" key="2">
    <source>
        <dbReference type="ARBA" id="ARBA00004123"/>
    </source>
</evidence>
<evidence type="ECO:0000256" key="1">
    <source>
        <dbReference type="ARBA" id="ARBA00001968"/>
    </source>
</evidence>
<dbReference type="Proteomes" id="UP000694846">
    <property type="component" value="Unplaced"/>
</dbReference>
<comment type="similarity">
    <text evidence="3">Belongs to the HARBI1 family.</text>
</comment>
<dbReference type="PANTHER" id="PTHR22930">
    <property type="match status" value="1"/>
</dbReference>
<dbReference type="GO" id="GO:0005634">
    <property type="term" value="C:nucleus"/>
    <property type="evidence" value="ECO:0007669"/>
    <property type="project" value="UniProtKB-SubCell"/>
</dbReference>
<evidence type="ECO:0000259" key="8">
    <source>
        <dbReference type="Pfam" id="PF13359"/>
    </source>
</evidence>
<evidence type="ECO:0000256" key="5">
    <source>
        <dbReference type="ARBA" id="ARBA00022723"/>
    </source>
</evidence>
<evidence type="ECO:0000256" key="3">
    <source>
        <dbReference type="ARBA" id="ARBA00006958"/>
    </source>
</evidence>
<keyword evidence="4" id="KW-0540">Nuclease</keyword>
<keyword evidence="9" id="KW-1185">Reference proteome</keyword>
<reference evidence="10" key="1">
    <citation type="submission" date="2025-08" db="UniProtKB">
        <authorList>
            <consortium name="RefSeq"/>
        </authorList>
    </citation>
    <scope>IDENTIFICATION</scope>
    <source>
        <tissue evidence="10">Whole body</tissue>
    </source>
</reference>
<dbReference type="InterPro" id="IPR045249">
    <property type="entry name" value="HARBI1-like"/>
</dbReference>
<gene>
    <name evidence="10" type="primary">LOC112683780</name>
</gene>
<dbReference type="AlphaFoldDB" id="A0A8B8FK59"/>
<evidence type="ECO:0000256" key="4">
    <source>
        <dbReference type="ARBA" id="ARBA00022722"/>
    </source>
</evidence>
<proteinExistence type="inferred from homology"/>
<dbReference type="OrthoDB" id="6617202at2759"/>
<evidence type="ECO:0000256" key="6">
    <source>
        <dbReference type="ARBA" id="ARBA00022801"/>
    </source>
</evidence>
<dbReference type="GO" id="GO:0046872">
    <property type="term" value="F:metal ion binding"/>
    <property type="evidence" value="ECO:0007669"/>
    <property type="project" value="UniProtKB-KW"/>
</dbReference>
<name>A0A8B8FK59_9HEMI</name>
<keyword evidence="7" id="KW-0539">Nucleus</keyword>
<dbReference type="GO" id="GO:0016787">
    <property type="term" value="F:hydrolase activity"/>
    <property type="evidence" value="ECO:0007669"/>
    <property type="project" value="UniProtKB-KW"/>
</dbReference>
<dbReference type="GeneID" id="112683780"/>
<comment type="cofactor">
    <cofactor evidence="1">
        <name>a divalent metal cation</name>
        <dbReference type="ChEBI" id="CHEBI:60240"/>
    </cofactor>
</comment>
<evidence type="ECO:0000313" key="9">
    <source>
        <dbReference type="Proteomes" id="UP000694846"/>
    </source>
</evidence>